<evidence type="ECO:0000313" key="3">
    <source>
        <dbReference type="EMBL" id="MCQ3828398.1"/>
    </source>
</evidence>
<name>A0ABT1NWY9_9GAMM</name>
<dbReference type="InterPro" id="IPR018640">
    <property type="entry name" value="DUF2063"/>
</dbReference>
<dbReference type="Gene3D" id="3.90.930.50">
    <property type="match status" value="1"/>
</dbReference>
<gene>
    <name evidence="3" type="ORF">HXX02_02970</name>
</gene>
<dbReference type="Pfam" id="PF09836">
    <property type="entry name" value="DUF2063"/>
    <property type="match status" value="1"/>
</dbReference>
<dbReference type="InterPro" id="IPR054098">
    <property type="entry name" value="NGO1945-like_C"/>
</dbReference>
<proteinExistence type="predicted"/>
<dbReference type="EMBL" id="JACASI010000011">
    <property type="protein sequence ID" value="MCQ3828398.1"/>
    <property type="molecule type" value="Genomic_DNA"/>
</dbReference>
<evidence type="ECO:0000259" key="1">
    <source>
        <dbReference type="Pfam" id="PF09836"/>
    </source>
</evidence>
<dbReference type="InterPro" id="IPR044922">
    <property type="entry name" value="DUF2063_N_sf"/>
</dbReference>
<dbReference type="RefSeq" id="WP_255873244.1">
    <property type="nucleotide sequence ID" value="NZ_JACASI010000011.1"/>
</dbReference>
<dbReference type="Proteomes" id="UP001205566">
    <property type="component" value="Unassembled WGS sequence"/>
</dbReference>
<feature type="domain" description="NGO1945-like C-terminal" evidence="2">
    <location>
        <begin position="164"/>
        <end position="263"/>
    </location>
</feature>
<keyword evidence="4" id="KW-1185">Reference proteome</keyword>
<protein>
    <submittedName>
        <fullName evidence="3">DNA-binding domain-containing protein</fullName>
    </submittedName>
</protein>
<sequence>MRDDPVDDKAEPVPKAGFQLMQQYFAAHLRAPDQVAAPAEIEDRRMGIYRDLIYNNIESFIAGGFPVLRSIIADDHWHAMVRDFVQHHCSHSPYFLQISEEFLNYLQNERGQNPRSTQDPPFTLELAHYEWVELALDVSPEAFPQGLCGFDSAESALEMAPLVSPLAWGLSYQFPVHELGPAFQPTEPGPEITCLVVYRNRSDDVRFMATNPATLHLLQLMEQAQEEKLTSARDLILQLATDMQHPEPRQLLGFGAELLQKMHQLDIIAGFQPLDPH</sequence>
<reference evidence="3" key="1">
    <citation type="thesis" date="2020" institute="Technische Universitat Dresden" country="Dresden, Germany">
        <title>The Agarolytic System of Microbulbifer elongatus PORT2, Isolated from Batu Karas, Pangandaran West Java Indonesia.</title>
        <authorList>
            <person name="Anggraeni S.R."/>
        </authorList>
    </citation>
    <scope>NUCLEOTIDE SEQUENCE</scope>
    <source>
        <strain evidence="3">PORT2</strain>
    </source>
</reference>
<dbReference type="GO" id="GO:0003677">
    <property type="term" value="F:DNA binding"/>
    <property type="evidence" value="ECO:0007669"/>
    <property type="project" value="UniProtKB-KW"/>
</dbReference>
<dbReference type="Gene3D" id="1.10.150.690">
    <property type="entry name" value="DUF2063"/>
    <property type="match status" value="1"/>
</dbReference>
<keyword evidence="3" id="KW-0238">DNA-binding</keyword>
<dbReference type="Pfam" id="PF22106">
    <property type="entry name" value="NGO1945_C"/>
    <property type="match status" value="1"/>
</dbReference>
<evidence type="ECO:0000259" key="2">
    <source>
        <dbReference type="Pfam" id="PF22106"/>
    </source>
</evidence>
<feature type="domain" description="Putative DNA-binding" evidence="1">
    <location>
        <begin position="21"/>
        <end position="106"/>
    </location>
</feature>
<organism evidence="3 4">
    <name type="scientific">Microbulbifer elongatus</name>
    <dbReference type="NCBI Taxonomy" id="86173"/>
    <lineage>
        <taxon>Bacteria</taxon>
        <taxon>Pseudomonadati</taxon>
        <taxon>Pseudomonadota</taxon>
        <taxon>Gammaproteobacteria</taxon>
        <taxon>Cellvibrionales</taxon>
        <taxon>Microbulbiferaceae</taxon>
        <taxon>Microbulbifer</taxon>
    </lineage>
</organism>
<evidence type="ECO:0000313" key="4">
    <source>
        <dbReference type="Proteomes" id="UP001205566"/>
    </source>
</evidence>
<accession>A0ABT1NWY9</accession>
<comment type="caution">
    <text evidence="3">The sequence shown here is derived from an EMBL/GenBank/DDBJ whole genome shotgun (WGS) entry which is preliminary data.</text>
</comment>